<organism evidence="1 2">
    <name type="scientific">Lysinibacillus sphaericus</name>
    <name type="common">Bacillus sphaericus</name>
    <dbReference type="NCBI Taxonomy" id="1421"/>
    <lineage>
        <taxon>Bacteria</taxon>
        <taxon>Bacillati</taxon>
        <taxon>Bacillota</taxon>
        <taxon>Bacilli</taxon>
        <taxon>Bacillales</taxon>
        <taxon>Bacillaceae</taxon>
        <taxon>Lysinibacillus</taxon>
    </lineage>
</organism>
<evidence type="ECO:0000313" key="2">
    <source>
        <dbReference type="Proteomes" id="UP000237319"/>
    </source>
</evidence>
<gene>
    <name evidence="1" type="ORF">LYSIN_03515</name>
</gene>
<evidence type="ECO:0000313" key="1">
    <source>
        <dbReference type="EMBL" id="POZ55218.1"/>
    </source>
</evidence>
<keyword evidence="2" id="KW-1185">Reference proteome</keyword>
<comment type="caution">
    <text evidence="1">The sequence shown here is derived from an EMBL/GenBank/DDBJ whole genome shotgun (WGS) entry which is preliminary data.</text>
</comment>
<protein>
    <submittedName>
        <fullName evidence="1">Uncharacterized protein</fullName>
    </submittedName>
</protein>
<dbReference type="EMBL" id="PGLV01000002">
    <property type="protein sequence ID" value="POZ55218.1"/>
    <property type="molecule type" value="Genomic_DNA"/>
</dbReference>
<dbReference type="Proteomes" id="UP000237319">
    <property type="component" value="Unassembled WGS sequence"/>
</dbReference>
<reference evidence="1 2" key="1">
    <citation type="submission" date="2017-11" db="EMBL/GenBank/DDBJ databases">
        <title>Genome sequence of Lysinibacillus sphaericus, a lignin-degrading bacteria isolated from municipal solid waste soil.</title>
        <authorList>
            <person name="Persinoti G.F."/>
            <person name="Paixao D.A."/>
            <person name="Bugg T.D."/>
            <person name="Squina F.M."/>
        </authorList>
    </citation>
    <scope>NUCLEOTIDE SEQUENCE [LARGE SCALE GENOMIC DNA]</scope>
    <source>
        <strain evidence="1 2">A1</strain>
    </source>
</reference>
<proteinExistence type="predicted"/>
<name>A0A2S5CWT2_LYSSH</name>
<sequence length="243" mass="27724">MNVIIFELTGDVERMLKQLIENHITMHCESHFFQPNIYELKNCIEVLGIEATALRMDNDQIAAGYVVDNRIFFKSMRYGQTTITLTDGQREAIVHLYVRPSGEMMLEVTPNLEDAEIVLVYYRTILAETAIAIDLKGALKHYLVAHNLMNDEDAITEVHYKSMHPNVLKDSYAGNFVLGCHPNGEPLTNAEEFELANRLATLEFSKIMIQQGGVQKMICLRMLLTFMITDYVIVSQKLECICK</sequence>
<dbReference type="AlphaFoldDB" id="A0A2S5CWT2"/>
<accession>A0A2S5CWT2</accession>